<accession>A0ABU3Q588</accession>
<evidence type="ECO:0000313" key="12">
    <source>
        <dbReference type="Proteomes" id="UP001259572"/>
    </source>
</evidence>
<evidence type="ECO:0000256" key="3">
    <source>
        <dbReference type="ARBA" id="ARBA00022692"/>
    </source>
</evidence>
<keyword evidence="4" id="KW-0547">Nucleotide-binding</keyword>
<dbReference type="RefSeq" id="WP_315724755.1">
    <property type="nucleotide sequence ID" value="NZ_JAVUPU010000003.1"/>
</dbReference>
<feature type="transmembrane region" description="Helical" evidence="9">
    <location>
        <begin position="51"/>
        <end position="70"/>
    </location>
</feature>
<evidence type="ECO:0000256" key="9">
    <source>
        <dbReference type="SAM" id="Phobius"/>
    </source>
</evidence>
<keyword evidence="2" id="KW-1003">Cell membrane</keyword>
<evidence type="ECO:0000313" key="11">
    <source>
        <dbReference type="EMBL" id="MDT9598576.1"/>
    </source>
</evidence>
<protein>
    <submittedName>
        <fullName evidence="11">DUF5706 domain-containing protein</fullName>
    </submittedName>
</protein>
<comment type="subcellular location">
    <subcellularLocation>
        <location evidence="1">Cell membrane</location>
    </subcellularLocation>
</comment>
<organism evidence="11 12">
    <name type="scientific">Sphingosinicella rhizophila</name>
    <dbReference type="NCBI Taxonomy" id="3050082"/>
    <lineage>
        <taxon>Bacteria</taxon>
        <taxon>Pseudomonadati</taxon>
        <taxon>Pseudomonadota</taxon>
        <taxon>Alphaproteobacteria</taxon>
        <taxon>Sphingomonadales</taxon>
        <taxon>Sphingosinicellaceae</taxon>
        <taxon>Sphingosinicella</taxon>
    </lineage>
</organism>
<dbReference type="Pfam" id="PF18967">
    <property type="entry name" value="PycTM"/>
    <property type="match status" value="1"/>
</dbReference>
<keyword evidence="12" id="KW-1185">Reference proteome</keyword>
<keyword evidence="3 9" id="KW-0812">Transmembrane</keyword>
<dbReference type="Proteomes" id="UP001259572">
    <property type="component" value="Unassembled WGS sequence"/>
</dbReference>
<evidence type="ECO:0000256" key="6">
    <source>
        <dbReference type="ARBA" id="ARBA00023118"/>
    </source>
</evidence>
<keyword evidence="6" id="KW-0051">Antiviral defense</keyword>
<feature type="region of interest" description="Disordered" evidence="8">
    <location>
        <begin position="1"/>
        <end position="20"/>
    </location>
</feature>
<dbReference type="EMBL" id="JAVUPU010000003">
    <property type="protein sequence ID" value="MDT9598576.1"/>
    <property type="molecule type" value="Genomic_DNA"/>
</dbReference>
<dbReference type="InterPro" id="IPR043760">
    <property type="entry name" value="PycTM_dom"/>
</dbReference>
<proteinExistence type="predicted"/>
<keyword evidence="5 9" id="KW-1133">Transmembrane helix</keyword>
<feature type="domain" description="Pycsar effector protein" evidence="10">
    <location>
        <begin position="34"/>
        <end position="183"/>
    </location>
</feature>
<evidence type="ECO:0000256" key="2">
    <source>
        <dbReference type="ARBA" id="ARBA00022475"/>
    </source>
</evidence>
<evidence type="ECO:0000256" key="7">
    <source>
        <dbReference type="ARBA" id="ARBA00023136"/>
    </source>
</evidence>
<name>A0ABU3Q588_9SPHN</name>
<evidence type="ECO:0000256" key="1">
    <source>
        <dbReference type="ARBA" id="ARBA00004236"/>
    </source>
</evidence>
<feature type="transmembrane region" description="Helical" evidence="9">
    <location>
        <begin position="168"/>
        <end position="187"/>
    </location>
</feature>
<feature type="transmembrane region" description="Helical" evidence="9">
    <location>
        <begin position="76"/>
        <end position="96"/>
    </location>
</feature>
<evidence type="ECO:0000256" key="8">
    <source>
        <dbReference type="SAM" id="MobiDB-lite"/>
    </source>
</evidence>
<evidence type="ECO:0000256" key="4">
    <source>
        <dbReference type="ARBA" id="ARBA00022741"/>
    </source>
</evidence>
<reference evidence="11 12" key="1">
    <citation type="submission" date="2023-05" db="EMBL/GenBank/DDBJ databases">
        <authorList>
            <person name="Guo Y."/>
        </authorList>
    </citation>
    <scope>NUCLEOTIDE SEQUENCE [LARGE SCALE GENOMIC DNA]</scope>
    <source>
        <strain evidence="11 12">GR2756</strain>
    </source>
</reference>
<evidence type="ECO:0000259" key="10">
    <source>
        <dbReference type="Pfam" id="PF18967"/>
    </source>
</evidence>
<feature type="compositionally biased region" description="Polar residues" evidence="8">
    <location>
        <begin position="1"/>
        <end position="12"/>
    </location>
</feature>
<comment type="caution">
    <text evidence="11">The sequence shown here is derived from an EMBL/GenBank/DDBJ whole genome shotgun (WGS) entry which is preliminary data.</text>
</comment>
<evidence type="ECO:0000256" key="5">
    <source>
        <dbReference type="ARBA" id="ARBA00022989"/>
    </source>
</evidence>
<keyword evidence="7 9" id="KW-0472">Membrane</keyword>
<sequence>MSQTDDSAQPPVSSKPPIGHPDYEFPKEVHNLLVVAQTTHVELSSMADSKASILMGAAYVVFSLTLGEITSNKATVPMLVLFGFSFAATVLSVIAIRPKIMKPSKKSDARTNFLFFGSFANIGEEEYIDHVIDTLRTEESAYRAMARDLYQNGRVLNQRKYKYLSHSYAVFLIGIVATMIAFLWEYLAKA</sequence>
<gene>
    <name evidence="11" type="ORF">RQX22_06395</name>
</gene>